<name>A0A7I8IMG8_SPIIN</name>
<keyword evidence="5 8" id="KW-1133">Transmembrane helix</keyword>
<evidence type="ECO:0000256" key="8">
    <source>
        <dbReference type="SAM" id="Phobius"/>
    </source>
</evidence>
<dbReference type="PANTHER" id="PTHR24064">
    <property type="entry name" value="SOLUTE CARRIER FAMILY 22 MEMBER"/>
    <property type="match status" value="1"/>
</dbReference>
<dbReference type="Proteomes" id="UP001189122">
    <property type="component" value="Unassembled WGS sequence"/>
</dbReference>
<sequence length="474" mass="49644">MEEKRGPWGEGAAAPVLDSGGCGGRGEKMGVDEVLRLHAGEFGRWQLKHFVLTSTAWALEAFHTMVMIFADREPAWCCIAGAGGASCRAASAGGAAAAGLCGLPAGSWEWWGLVCGAKYKVGLAQSSFFAGCMVGAGVATSRTPSWEEGALTVVCALNAAFGLLTALSPSFWVYAVLRVLTGFSTGGVGLCAFVLATEPVGPSKRGVAGMSTFYFFAGGSPPSLGPFLFRSWRVLYVVTSLPSVVSSSRCSPSSRSPRGVPHPAEDHGGDGRPAGTIAQSNGNGDLVGGIALTVDGDSTAEEETPIRLVLRRLDHPPLRGDILRAQPQRRQPRTSLYLSVFLNAVAEMPAFLLTAAILDRFGRRPLAVATMWLSGAFCLAGAAVGGGTTGAWEMLRLACGTRRWAAPRRRRIWAILAPLVVVLGEKVPFAVFGACGVAGGLVALYFAGDDETSPYTTPWGHGGGREQRQGRIKV</sequence>
<dbReference type="GO" id="GO:0016020">
    <property type="term" value="C:membrane"/>
    <property type="evidence" value="ECO:0007669"/>
    <property type="project" value="UniProtKB-SubCell"/>
</dbReference>
<feature type="transmembrane region" description="Helical" evidence="8">
    <location>
        <begin position="336"/>
        <end position="358"/>
    </location>
</feature>
<feature type="transmembrane region" description="Helical" evidence="8">
    <location>
        <begin position="173"/>
        <end position="196"/>
    </location>
</feature>
<comment type="subcellular location">
    <subcellularLocation>
        <location evidence="1">Membrane</location>
        <topology evidence="1">Multi-pass membrane protein</topology>
    </subcellularLocation>
</comment>
<accession>A0A7I8IMG8</accession>
<dbReference type="GO" id="GO:0006817">
    <property type="term" value="P:phosphate ion transport"/>
    <property type="evidence" value="ECO:0007669"/>
    <property type="project" value="UniProtKB-KW"/>
</dbReference>
<evidence type="ECO:0000256" key="4">
    <source>
        <dbReference type="ARBA" id="ARBA00022847"/>
    </source>
</evidence>
<evidence type="ECO:0000256" key="7">
    <source>
        <dbReference type="SAM" id="MobiDB-lite"/>
    </source>
</evidence>
<protein>
    <submittedName>
        <fullName evidence="9">Uncharacterized protein</fullName>
    </submittedName>
</protein>
<evidence type="ECO:0000256" key="5">
    <source>
        <dbReference type="ARBA" id="ARBA00022989"/>
    </source>
</evidence>
<dbReference type="EMBL" id="CACRZD030000004">
    <property type="protein sequence ID" value="CAA6658335.1"/>
    <property type="molecule type" value="Genomic_DNA"/>
</dbReference>
<evidence type="ECO:0000256" key="3">
    <source>
        <dbReference type="ARBA" id="ARBA00022692"/>
    </source>
</evidence>
<dbReference type="SUPFAM" id="SSF103473">
    <property type="entry name" value="MFS general substrate transporter"/>
    <property type="match status" value="1"/>
</dbReference>
<dbReference type="Gene3D" id="1.20.1250.20">
    <property type="entry name" value="MFS general substrate transporter like domains"/>
    <property type="match status" value="1"/>
</dbReference>
<evidence type="ECO:0000256" key="2">
    <source>
        <dbReference type="ARBA" id="ARBA00022592"/>
    </source>
</evidence>
<feature type="region of interest" description="Disordered" evidence="7">
    <location>
        <begin position="1"/>
        <end position="21"/>
    </location>
</feature>
<dbReference type="EMBL" id="LR743591">
    <property type="protein sequence ID" value="CAA2618615.1"/>
    <property type="molecule type" value="Genomic_DNA"/>
</dbReference>
<gene>
    <name evidence="9" type="ORF">SI7747_04004782</name>
</gene>
<feature type="transmembrane region" description="Helical" evidence="8">
    <location>
        <begin position="149"/>
        <end position="167"/>
    </location>
</feature>
<organism evidence="9">
    <name type="scientific">Spirodela intermedia</name>
    <name type="common">Intermediate duckweed</name>
    <dbReference type="NCBI Taxonomy" id="51605"/>
    <lineage>
        <taxon>Eukaryota</taxon>
        <taxon>Viridiplantae</taxon>
        <taxon>Streptophyta</taxon>
        <taxon>Embryophyta</taxon>
        <taxon>Tracheophyta</taxon>
        <taxon>Spermatophyta</taxon>
        <taxon>Magnoliopsida</taxon>
        <taxon>Liliopsida</taxon>
        <taxon>Araceae</taxon>
        <taxon>Lemnoideae</taxon>
        <taxon>Spirodela</taxon>
    </lineage>
</organism>
<proteinExistence type="predicted"/>
<evidence type="ECO:0000256" key="1">
    <source>
        <dbReference type="ARBA" id="ARBA00004141"/>
    </source>
</evidence>
<evidence type="ECO:0000256" key="6">
    <source>
        <dbReference type="ARBA" id="ARBA00023136"/>
    </source>
</evidence>
<keyword evidence="6 8" id="KW-0472">Membrane</keyword>
<dbReference type="GO" id="GO:0015293">
    <property type="term" value="F:symporter activity"/>
    <property type="evidence" value="ECO:0007669"/>
    <property type="project" value="UniProtKB-KW"/>
</dbReference>
<feature type="compositionally biased region" description="Low complexity" evidence="7">
    <location>
        <begin position="245"/>
        <end position="262"/>
    </location>
</feature>
<feature type="transmembrane region" description="Helical" evidence="8">
    <location>
        <begin position="370"/>
        <end position="392"/>
    </location>
</feature>
<feature type="transmembrane region" description="Helical" evidence="8">
    <location>
        <begin position="413"/>
        <end position="446"/>
    </location>
</feature>
<keyword evidence="2" id="KW-0813">Transport</keyword>
<keyword evidence="10" id="KW-1185">Reference proteome</keyword>
<reference evidence="9 10" key="1">
    <citation type="submission" date="2019-12" db="EMBL/GenBank/DDBJ databases">
        <authorList>
            <person name="Scholz U."/>
            <person name="Mascher M."/>
            <person name="Fiebig A."/>
        </authorList>
    </citation>
    <scope>NUCLEOTIDE SEQUENCE</scope>
</reference>
<dbReference type="PROSITE" id="PS00217">
    <property type="entry name" value="SUGAR_TRANSPORT_2"/>
    <property type="match status" value="1"/>
</dbReference>
<keyword evidence="2" id="KW-0592">Phosphate transport</keyword>
<keyword evidence="3 8" id="KW-0812">Transmembrane</keyword>
<evidence type="ECO:0000313" key="10">
    <source>
        <dbReference type="Proteomes" id="UP001189122"/>
    </source>
</evidence>
<dbReference type="InterPro" id="IPR005829">
    <property type="entry name" value="Sugar_transporter_CS"/>
</dbReference>
<dbReference type="InterPro" id="IPR036259">
    <property type="entry name" value="MFS_trans_sf"/>
</dbReference>
<evidence type="ECO:0000313" key="9">
    <source>
        <dbReference type="EMBL" id="CAA2618615.1"/>
    </source>
</evidence>
<keyword evidence="4" id="KW-0769">Symport</keyword>
<feature type="region of interest" description="Disordered" evidence="7">
    <location>
        <begin position="245"/>
        <end position="282"/>
    </location>
</feature>
<dbReference type="AlphaFoldDB" id="A0A7I8IMG8"/>